<evidence type="ECO:0000313" key="4">
    <source>
        <dbReference type="EMBL" id="CAG7830184.1"/>
    </source>
</evidence>
<feature type="compositionally biased region" description="Polar residues" evidence="3">
    <location>
        <begin position="152"/>
        <end position="171"/>
    </location>
</feature>
<dbReference type="EMBL" id="CAJVCH010554654">
    <property type="protein sequence ID" value="CAG7830184.1"/>
    <property type="molecule type" value="Genomic_DNA"/>
</dbReference>
<proteinExistence type="predicted"/>
<name>A0A8J2LC56_9HEXA</name>
<dbReference type="InterPro" id="IPR010286">
    <property type="entry name" value="METTL16/RlmF"/>
</dbReference>
<dbReference type="AlphaFoldDB" id="A0A8J2LC56"/>
<dbReference type="GO" id="GO:0005634">
    <property type="term" value="C:nucleus"/>
    <property type="evidence" value="ECO:0007669"/>
    <property type="project" value="TreeGrafter"/>
</dbReference>
<gene>
    <name evidence="4" type="ORF">AFUS01_LOCUS40007</name>
</gene>
<evidence type="ECO:0000256" key="2">
    <source>
        <dbReference type="ARBA" id="ARBA00022679"/>
    </source>
</evidence>
<dbReference type="PANTHER" id="PTHR13393">
    <property type="entry name" value="SAM-DEPENDENT METHYLTRANSFERASE"/>
    <property type="match status" value="1"/>
</dbReference>
<feature type="region of interest" description="Disordered" evidence="3">
    <location>
        <begin position="102"/>
        <end position="194"/>
    </location>
</feature>
<dbReference type="GO" id="GO:0008168">
    <property type="term" value="F:methyltransferase activity"/>
    <property type="evidence" value="ECO:0007669"/>
    <property type="project" value="UniProtKB-KW"/>
</dbReference>
<organism evidence="4 5">
    <name type="scientific">Allacma fusca</name>
    <dbReference type="NCBI Taxonomy" id="39272"/>
    <lineage>
        <taxon>Eukaryota</taxon>
        <taxon>Metazoa</taxon>
        <taxon>Ecdysozoa</taxon>
        <taxon>Arthropoda</taxon>
        <taxon>Hexapoda</taxon>
        <taxon>Collembola</taxon>
        <taxon>Symphypleona</taxon>
        <taxon>Sminthuridae</taxon>
        <taxon>Allacma</taxon>
    </lineage>
</organism>
<reference evidence="4" key="1">
    <citation type="submission" date="2021-06" db="EMBL/GenBank/DDBJ databases">
        <authorList>
            <person name="Hodson N. C."/>
            <person name="Mongue J. A."/>
            <person name="Jaron S. K."/>
        </authorList>
    </citation>
    <scope>NUCLEOTIDE SEQUENCE</scope>
</reference>
<evidence type="ECO:0000313" key="5">
    <source>
        <dbReference type="Proteomes" id="UP000708208"/>
    </source>
</evidence>
<comment type="caution">
    <text evidence="4">The sequence shown here is derived from an EMBL/GenBank/DDBJ whole genome shotgun (WGS) entry which is preliminary data.</text>
</comment>
<evidence type="ECO:0000256" key="3">
    <source>
        <dbReference type="SAM" id="MobiDB-lite"/>
    </source>
</evidence>
<evidence type="ECO:0000256" key="1">
    <source>
        <dbReference type="ARBA" id="ARBA00022603"/>
    </source>
</evidence>
<dbReference type="PANTHER" id="PTHR13393:SF0">
    <property type="entry name" value="RNA N6-ADENOSINE-METHYLTRANSFERASE METTL16"/>
    <property type="match status" value="1"/>
</dbReference>
<dbReference type="OrthoDB" id="514248at2759"/>
<dbReference type="Proteomes" id="UP000708208">
    <property type="component" value="Unassembled WGS sequence"/>
</dbReference>
<keyword evidence="1" id="KW-0489">Methyltransferase</keyword>
<keyword evidence="2" id="KW-0808">Transferase</keyword>
<protein>
    <submittedName>
        <fullName evidence="4">Uncharacterized protein</fullName>
    </submittedName>
</protein>
<dbReference type="GO" id="GO:0070475">
    <property type="term" value="P:rRNA base methylation"/>
    <property type="evidence" value="ECO:0007669"/>
    <property type="project" value="TreeGrafter"/>
</dbReference>
<keyword evidence="5" id="KW-1185">Reference proteome</keyword>
<feature type="compositionally biased region" description="Basic and acidic residues" evidence="3">
    <location>
        <begin position="173"/>
        <end position="186"/>
    </location>
</feature>
<accession>A0A8J2LC56</accession>
<sequence length="240" mass="27009">MVGVKKHLTTITKRMKESGLNNFTTCIFHQGRTSRWGLAWSWDETVKFSSNSQKPMKPAVFSSEFQDISSFQAFMESVEKKLLSLKMKVDKISKDAFQVEAQTNTWSHSRRKRRMELRASAASDHQQSSPVHPAKDLTDLNPEIKGSKNPRLDNTLQDETTSITSRNSNSCLPEERNPDEESKEESACGSSVDNTENSEACLSFQVVGVRDGSAVILHMHYIKGSLGLPNIWKSSWSHIS</sequence>